<evidence type="ECO:0000313" key="1">
    <source>
        <dbReference type="EMBL" id="CAZ55860.1"/>
    </source>
</evidence>
<evidence type="ECO:0000313" key="2">
    <source>
        <dbReference type="Proteomes" id="UP000009077"/>
    </source>
</evidence>
<dbReference type="InterPro" id="IPR021512">
    <property type="entry name" value="DUF3173"/>
</dbReference>
<dbReference type="PATRIC" id="fig|568814.3.peg.1034"/>
<proteinExistence type="predicted"/>
<dbReference type="Proteomes" id="UP000009077">
    <property type="component" value="Chromosome"/>
</dbReference>
<reference evidence="1 2" key="1">
    <citation type="journal article" date="2009" name="PLoS ONE">
        <title>Rapid evolution of virulence and drug resistance in the emerging zoonotic pathogen Streptococcus suis.</title>
        <authorList>
            <person name="Holden M.T.G."/>
            <person name="Hauser H."/>
            <person name="Sanders M."/>
            <person name="Ngo T.H."/>
            <person name="Cherevach I."/>
            <person name="Cronin A."/>
            <person name="Goodhead I."/>
            <person name="Mungall K."/>
            <person name="Quail M.A."/>
            <person name="Price C."/>
            <person name="Rabbinowitsch E."/>
            <person name="Sharp S."/>
            <person name="Croucher N.J."/>
            <person name="Chieu T.B."/>
            <person name="Mai N.T.H."/>
            <person name="Diep T.S."/>
            <person name="Chinh N.T."/>
            <person name="Kehoe M."/>
            <person name="Leigh J.A."/>
            <person name="Ward P.N."/>
            <person name="Dowson C.G."/>
            <person name="Whatmore A.M."/>
            <person name="Chanter N."/>
            <person name="Iversen P."/>
            <person name="Gottschalk M."/>
            <person name="Slater J.D."/>
            <person name="Smith H.E."/>
            <person name="Spratt B.G."/>
            <person name="Xu J."/>
            <person name="Ye C."/>
            <person name="Bentley S."/>
            <person name="Barrell B.G."/>
            <person name="Schultsz C."/>
            <person name="Maskell D.J."/>
            <person name="Parkhill J."/>
        </authorList>
    </citation>
    <scope>NUCLEOTIDE SEQUENCE [LARGE SCALE GENOMIC DNA]</scope>
    <source>
        <strain evidence="1 2">BM407</strain>
    </source>
</reference>
<protein>
    <recommendedName>
        <fullName evidence="3">DUF3173 domain-containing protein</fullName>
    </recommendedName>
</protein>
<name>A0A0H3MZK1_STRS4</name>
<evidence type="ECO:0008006" key="3">
    <source>
        <dbReference type="Google" id="ProtNLM"/>
    </source>
</evidence>
<accession>A0A0H3MZK1</accession>
<dbReference type="KEGG" id="ssb:SSUBM407_1002"/>
<dbReference type="HOGENOM" id="CLU_177854_0_0_9"/>
<dbReference type="Pfam" id="PF11372">
    <property type="entry name" value="DUF3173"/>
    <property type="match status" value="1"/>
</dbReference>
<dbReference type="RefSeq" id="WP_012775620.1">
    <property type="nucleotide sequence ID" value="NC_012926.1"/>
</dbReference>
<organism evidence="1 2">
    <name type="scientific">Streptococcus suis (strain BM407)</name>
    <dbReference type="NCBI Taxonomy" id="568814"/>
    <lineage>
        <taxon>Bacteria</taxon>
        <taxon>Bacillati</taxon>
        <taxon>Bacillota</taxon>
        <taxon>Bacilli</taxon>
        <taxon>Lactobacillales</taxon>
        <taxon>Streptococcaceae</taxon>
        <taxon>Streptococcus</taxon>
    </lineage>
</organism>
<keyword evidence="2" id="KW-1185">Reference proteome</keyword>
<gene>
    <name evidence="1" type="ordered locus">SSUBM407_1002</name>
</gene>
<dbReference type="GeneID" id="8153398"/>
<dbReference type="AlphaFoldDB" id="A0A0H3MZK1"/>
<dbReference type="EMBL" id="FM252032">
    <property type="protein sequence ID" value="CAZ55860.1"/>
    <property type="molecule type" value="Genomic_DNA"/>
</dbReference>
<sequence>MRTATYKDLMNLGFPEHTSRDIIREAKRIAVKKFEEARKVDNNAVQLSKSPFDNRRLGIAPAEIVEQLIGIPLSK</sequence>